<keyword evidence="3" id="KW-1185">Reference proteome</keyword>
<accession>A0A5B7H0G8</accession>
<evidence type="ECO:0000256" key="1">
    <source>
        <dbReference type="SAM" id="MobiDB-lite"/>
    </source>
</evidence>
<proteinExistence type="predicted"/>
<dbReference type="Proteomes" id="UP000324222">
    <property type="component" value="Unassembled WGS sequence"/>
</dbReference>
<organism evidence="2 3">
    <name type="scientific">Portunus trituberculatus</name>
    <name type="common">Swimming crab</name>
    <name type="synonym">Neptunus trituberculatus</name>
    <dbReference type="NCBI Taxonomy" id="210409"/>
    <lineage>
        <taxon>Eukaryota</taxon>
        <taxon>Metazoa</taxon>
        <taxon>Ecdysozoa</taxon>
        <taxon>Arthropoda</taxon>
        <taxon>Crustacea</taxon>
        <taxon>Multicrustacea</taxon>
        <taxon>Malacostraca</taxon>
        <taxon>Eumalacostraca</taxon>
        <taxon>Eucarida</taxon>
        <taxon>Decapoda</taxon>
        <taxon>Pleocyemata</taxon>
        <taxon>Brachyura</taxon>
        <taxon>Eubrachyura</taxon>
        <taxon>Portunoidea</taxon>
        <taxon>Portunidae</taxon>
        <taxon>Portuninae</taxon>
        <taxon>Portunus</taxon>
    </lineage>
</organism>
<evidence type="ECO:0000313" key="3">
    <source>
        <dbReference type="Proteomes" id="UP000324222"/>
    </source>
</evidence>
<sequence>MEHLDTSLHLANHSLKKLEIVKRYEGGEGGFIARTLQLPQSTISIIIKQAASSGIRPSTNQQHVNKLNVTASPPPPQLPPIKTHYQ</sequence>
<reference evidence="2 3" key="1">
    <citation type="submission" date="2019-05" db="EMBL/GenBank/DDBJ databases">
        <title>Another draft genome of Portunus trituberculatus and its Hox gene families provides insights of decapod evolution.</title>
        <authorList>
            <person name="Jeong J.-H."/>
            <person name="Song I."/>
            <person name="Kim S."/>
            <person name="Choi T."/>
            <person name="Kim D."/>
            <person name="Ryu S."/>
            <person name="Kim W."/>
        </authorList>
    </citation>
    <scope>NUCLEOTIDE SEQUENCE [LARGE SCALE GENOMIC DNA]</scope>
    <source>
        <tissue evidence="2">Muscle</tissue>
    </source>
</reference>
<dbReference type="AlphaFoldDB" id="A0A5B7H0G8"/>
<dbReference type="EMBL" id="VSRR010024299">
    <property type="protein sequence ID" value="MPC66111.1"/>
    <property type="molecule type" value="Genomic_DNA"/>
</dbReference>
<feature type="region of interest" description="Disordered" evidence="1">
    <location>
        <begin position="54"/>
        <end position="86"/>
    </location>
</feature>
<feature type="compositionally biased region" description="Polar residues" evidence="1">
    <location>
        <begin position="54"/>
        <end position="71"/>
    </location>
</feature>
<comment type="caution">
    <text evidence="2">The sequence shown here is derived from an EMBL/GenBank/DDBJ whole genome shotgun (WGS) entry which is preliminary data.</text>
</comment>
<gene>
    <name evidence="2" type="ORF">E2C01_060255</name>
</gene>
<name>A0A5B7H0G8_PORTR</name>
<protein>
    <submittedName>
        <fullName evidence="2">Uncharacterized protein</fullName>
    </submittedName>
</protein>
<evidence type="ECO:0000313" key="2">
    <source>
        <dbReference type="EMBL" id="MPC66111.1"/>
    </source>
</evidence>